<reference evidence="1 2" key="1">
    <citation type="submission" date="2019-11" db="EMBL/GenBank/DDBJ databases">
        <authorList>
            <person name="Zheng R.K."/>
            <person name="Sun C.M."/>
        </authorList>
    </citation>
    <scope>NUCLEOTIDE SEQUENCE [LARGE SCALE GENOMIC DNA]</scope>
    <source>
        <strain evidence="1 2">WC007</strain>
    </source>
</reference>
<dbReference type="EMBL" id="CP046401">
    <property type="protein sequence ID" value="QGY42460.1"/>
    <property type="molecule type" value="Genomic_DNA"/>
</dbReference>
<proteinExistence type="predicted"/>
<name>A0A6I6JNB6_9BACT</name>
<dbReference type="RefSeq" id="WP_158862623.1">
    <property type="nucleotide sequence ID" value="NZ_CP046401.1"/>
</dbReference>
<dbReference type="PROSITE" id="PS51257">
    <property type="entry name" value="PROKAR_LIPOPROTEIN"/>
    <property type="match status" value="1"/>
</dbReference>
<dbReference type="Proteomes" id="UP000428260">
    <property type="component" value="Chromosome"/>
</dbReference>
<accession>A0A6I6JNB6</accession>
<protein>
    <submittedName>
        <fullName evidence="1">Uncharacterized protein</fullName>
    </submittedName>
</protein>
<evidence type="ECO:0000313" key="2">
    <source>
        <dbReference type="Proteomes" id="UP000428260"/>
    </source>
</evidence>
<gene>
    <name evidence="1" type="ORF">GM418_01960</name>
</gene>
<sequence length="187" mass="20952">MKTQLAFMLSIFLFFSCDDSKNKEPEFKIQGCGEEQIVLVEDAVSQVTTTGLKQMTDGNTLTGAQKKILKKICSLSVSITVICKECGDEDPNPCAYSQPNLPLLQNKKRITVNQFIRELQRQGGIVITICFNGDGSIPSSDCTNAIHSTRDLRTIILHELNHYAINDPDARHRSSTWTDVEEVDWDK</sequence>
<keyword evidence="2" id="KW-1185">Reference proteome</keyword>
<dbReference type="AlphaFoldDB" id="A0A6I6JNB6"/>
<organism evidence="1 2">
    <name type="scientific">Maribellus comscasis</name>
    <dbReference type="NCBI Taxonomy" id="2681766"/>
    <lineage>
        <taxon>Bacteria</taxon>
        <taxon>Pseudomonadati</taxon>
        <taxon>Bacteroidota</taxon>
        <taxon>Bacteroidia</taxon>
        <taxon>Marinilabiliales</taxon>
        <taxon>Prolixibacteraceae</taxon>
        <taxon>Maribellus</taxon>
    </lineage>
</organism>
<evidence type="ECO:0000313" key="1">
    <source>
        <dbReference type="EMBL" id="QGY42460.1"/>
    </source>
</evidence>
<dbReference type="KEGG" id="mcos:GM418_01960"/>